<reference evidence="1 2" key="1">
    <citation type="journal article" date="2011" name="J. Bacteriol.">
        <title>Genome sequence of the plant-pathogenic bacterium Dickeya dadantii 3937.</title>
        <authorList>
            <person name="Glasner J.D."/>
            <person name="Yang C.H."/>
            <person name="Reverchon S."/>
            <person name="Hugouvieux-Cotte-Pattat N."/>
            <person name="Condemine G."/>
            <person name="Bohin J.P."/>
            <person name="Van Gijsegem F."/>
            <person name="Yang S."/>
            <person name="Franza T."/>
            <person name="Expert D."/>
            <person name="Plunkett G. III"/>
            <person name="San Francisco M.J."/>
            <person name="Charkowski A.O."/>
            <person name="Py B."/>
            <person name="Bell K."/>
            <person name="Rauscher L."/>
            <person name="Rodriguez-Palenzuela P."/>
            <person name="Toussaint A."/>
            <person name="Holeva M.C."/>
            <person name="He S.Y."/>
            <person name="Douet V."/>
            <person name="Boccara M."/>
            <person name="Blanco C."/>
            <person name="Toth I."/>
            <person name="Anderson B.D."/>
            <person name="Biehl B.S."/>
            <person name="Mau B."/>
            <person name="Flynn S.M."/>
            <person name="Barras F."/>
            <person name="Lindeberg M."/>
            <person name="Birch P.R."/>
            <person name="Tsuyumu S."/>
            <person name="Shi X."/>
            <person name="Hibbing M."/>
            <person name="Yap M.N."/>
            <person name="Carpentier M."/>
            <person name="Dassa E."/>
            <person name="Umehara M."/>
            <person name="Kim J.F."/>
            <person name="Rusch M."/>
            <person name="Soni P."/>
            <person name="Mayhew G.F."/>
            <person name="Fouts D.E."/>
            <person name="Gill S.R."/>
            <person name="Blattner F.R."/>
            <person name="Keen N.T."/>
            <person name="Perna N.T."/>
        </authorList>
    </citation>
    <scope>NUCLEOTIDE SEQUENCE [LARGE SCALE GENOMIC DNA]</scope>
    <source>
        <strain evidence="1 2">3937</strain>
    </source>
</reference>
<organism evidence="1 2">
    <name type="scientific">Dickeya dadantii (strain 3937)</name>
    <name type="common">Erwinia chrysanthemi (strain 3937)</name>
    <dbReference type="NCBI Taxonomy" id="198628"/>
    <lineage>
        <taxon>Bacteria</taxon>
        <taxon>Pseudomonadati</taxon>
        <taxon>Pseudomonadota</taxon>
        <taxon>Gammaproteobacteria</taxon>
        <taxon>Enterobacterales</taxon>
        <taxon>Pectobacteriaceae</taxon>
        <taxon>Dickeya</taxon>
    </lineage>
</organism>
<dbReference type="InterPro" id="IPR036489">
    <property type="entry name" value="YoaG_sf"/>
</dbReference>
<protein>
    <submittedName>
        <fullName evidence="1">Putative cytoplasmic protein</fullName>
    </submittedName>
</protein>
<dbReference type="InterPro" id="IPR015051">
    <property type="entry name" value="YoaG"/>
</dbReference>
<dbReference type="SUPFAM" id="SSF103063">
    <property type="entry name" value="Hypothetical protein YoaG"/>
    <property type="match status" value="1"/>
</dbReference>
<accession>E0SHI6</accession>
<dbReference type="STRING" id="198628.Dda3937_00750"/>
<keyword evidence="2" id="KW-1185">Reference proteome</keyword>
<dbReference type="KEGG" id="ddd:Dda3937_00750"/>
<sequence>MSIQKFLSKAEVFVMESENKGYSLAISTRGNSEKKERVFLKPMSLYVPDVANQAVAALIDELSETSKQGKDFLLTVTNKNNGVSVDKDFATLSELQDPAIAADAVKELINIVRGYESDEETNVCGW</sequence>
<evidence type="ECO:0000313" key="2">
    <source>
        <dbReference type="Proteomes" id="UP000006859"/>
    </source>
</evidence>
<dbReference type="HOGENOM" id="CLU_171743_0_0_6"/>
<gene>
    <name evidence="1" type="ordered locus">Dda3937_00750</name>
</gene>
<dbReference type="EMBL" id="CP002038">
    <property type="protein sequence ID" value="ADM97751.1"/>
    <property type="molecule type" value="Genomic_DNA"/>
</dbReference>
<dbReference type="eggNOG" id="ENOG5032979">
    <property type="taxonomic scope" value="Bacteria"/>
</dbReference>
<evidence type="ECO:0000313" key="1">
    <source>
        <dbReference type="EMBL" id="ADM97751.1"/>
    </source>
</evidence>
<name>E0SHI6_DICD3</name>
<dbReference type="Gene3D" id="3.30.160.220">
    <property type="entry name" value="YoaG"/>
    <property type="match status" value="2"/>
</dbReference>
<dbReference type="Proteomes" id="UP000006859">
    <property type="component" value="Chromosome"/>
</dbReference>
<proteinExistence type="predicted"/>
<dbReference type="Pfam" id="PF08956">
    <property type="entry name" value="DUF1869"/>
    <property type="match status" value="1"/>
</dbReference>
<dbReference type="AlphaFoldDB" id="E0SHI6"/>